<accession>A0A0W8FXK6</accession>
<protein>
    <submittedName>
        <fullName evidence="1">Uncharacterized protein</fullName>
    </submittedName>
</protein>
<gene>
    <name evidence="1" type="ORF">ASZ90_004527</name>
</gene>
<name>A0A0W8FXK6_9ZZZZ</name>
<comment type="caution">
    <text evidence="1">The sequence shown here is derived from an EMBL/GenBank/DDBJ whole genome shotgun (WGS) entry which is preliminary data.</text>
</comment>
<organism evidence="1">
    <name type="scientific">hydrocarbon metagenome</name>
    <dbReference type="NCBI Taxonomy" id="938273"/>
    <lineage>
        <taxon>unclassified sequences</taxon>
        <taxon>metagenomes</taxon>
        <taxon>ecological metagenomes</taxon>
    </lineage>
</organism>
<reference evidence="1" key="1">
    <citation type="journal article" date="2015" name="Proc. Natl. Acad. Sci. U.S.A.">
        <title>Networks of energetic and metabolic interactions define dynamics in microbial communities.</title>
        <authorList>
            <person name="Embree M."/>
            <person name="Liu J.K."/>
            <person name="Al-Bassam M.M."/>
            <person name="Zengler K."/>
        </authorList>
    </citation>
    <scope>NUCLEOTIDE SEQUENCE</scope>
</reference>
<sequence>MDNFVRLKKTLMIVQQILAAGVIFLKQKKGCQYLSSL</sequence>
<dbReference type="AlphaFoldDB" id="A0A0W8FXK6"/>
<evidence type="ECO:0000313" key="1">
    <source>
        <dbReference type="EMBL" id="KUG25653.1"/>
    </source>
</evidence>
<dbReference type="EMBL" id="LNQE01000633">
    <property type="protein sequence ID" value="KUG25653.1"/>
    <property type="molecule type" value="Genomic_DNA"/>
</dbReference>
<proteinExistence type="predicted"/>